<dbReference type="Proteomes" id="UP000464086">
    <property type="component" value="Chromosome"/>
</dbReference>
<dbReference type="AlphaFoldDB" id="A0A6P1GG91"/>
<evidence type="ECO:0000259" key="2">
    <source>
        <dbReference type="Pfam" id="PF03886"/>
    </source>
</evidence>
<reference evidence="3 4" key="1">
    <citation type="submission" date="2019-12" db="EMBL/GenBank/DDBJ databases">
        <title>Functional and genomic insights into the Sphingobium yanoikuyae YC-JY1, a bacterium efficiently degrading bisphenol A.</title>
        <authorList>
            <person name="Jia Y."/>
            <person name="Li X."/>
            <person name="Wang J."/>
            <person name="Eltoukhy A."/>
            <person name="Lamraoui I."/>
            <person name="Yan Y."/>
        </authorList>
    </citation>
    <scope>NUCLEOTIDE SEQUENCE [LARGE SCALE GENOMIC DNA]</scope>
    <source>
        <strain evidence="3 4">YC-JY1</strain>
    </source>
</reference>
<dbReference type="SUPFAM" id="SSF159594">
    <property type="entry name" value="XCC0632-like"/>
    <property type="match status" value="1"/>
</dbReference>
<sequence length="221" mass="23871">MTQNTLRRAGCALTLLMPLAACGTLLGSGKPDNLFRFGVPEREDVQVGTANAAPVTLSLARIRFAPEIEGDRILTARGESVLYIKDARWAAPAPDLFSQALARQFATLAPHVRLRTLREGSADALVLRLDVDRFEARYGRDVQTDTPPVILVSAIAELLDPMTRQILERRRISAEEAATLNAKAAIVAAFDKAVGRVSMEIVGWSVGTAQTRPPVAAGRSQ</sequence>
<dbReference type="RefSeq" id="WP_159365944.1">
    <property type="nucleotide sequence ID" value="NZ_CP047218.1"/>
</dbReference>
<feature type="signal peptide" evidence="1">
    <location>
        <begin position="1"/>
        <end position="23"/>
    </location>
</feature>
<gene>
    <name evidence="3" type="ORF">GS397_06045</name>
</gene>
<accession>A0A6P1GG91</accession>
<proteinExistence type="predicted"/>
<evidence type="ECO:0000256" key="1">
    <source>
        <dbReference type="SAM" id="SignalP"/>
    </source>
</evidence>
<dbReference type="InterPro" id="IPR005586">
    <property type="entry name" value="ABC_trans_aux"/>
</dbReference>
<keyword evidence="1" id="KW-0732">Signal</keyword>
<name>A0A6P1GG91_SPHYA</name>
<evidence type="ECO:0000313" key="3">
    <source>
        <dbReference type="EMBL" id="QHD66661.1"/>
    </source>
</evidence>
<dbReference type="Gene3D" id="3.40.50.10610">
    <property type="entry name" value="ABC-type transport auxiliary lipoprotein component"/>
    <property type="match status" value="1"/>
</dbReference>
<evidence type="ECO:0000313" key="4">
    <source>
        <dbReference type="Proteomes" id="UP000464086"/>
    </source>
</evidence>
<dbReference type="Pfam" id="PF03886">
    <property type="entry name" value="ABC_trans_aux"/>
    <property type="match status" value="1"/>
</dbReference>
<dbReference type="EMBL" id="CP047218">
    <property type="protein sequence ID" value="QHD66661.1"/>
    <property type="molecule type" value="Genomic_DNA"/>
</dbReference>
<feature type="domain" description="ABC-type transport auxiliary lipoprotein component" evidence="2">
    <location>
        <begin position="49"/>
        <end position="202"/>
    </location>
</feature>
<protein>
    <recommendedName>
        <fullName evidence="2">ABC-type transport auxiliary lipoprotein component domain-containing protein</fullName>
    </recommendedName>
</protein>
<organism evidence="3 4">
    <name type="scientific">Sphingobium yanoikuyae</name>
    <name type="common">Sphingomonas yanoikuyae</name>
    <dbReference type="NCBI Taxonomy" id="13690"/>
    <lineage>
        <taxon>Bacteria</taxon>
        <taxon>Pseudomonadati</taxon>
        <taxon>Pseudomonadota</taxon>
        <taxon>Alphaproteobacteria</taxon>
        <taxon>Sphingomonadales</taxon>
        <taxon>Sphingomonadaceae</taxon>
        <taxon>Sphingobium</taxon>
    </lineage>
</organism>
<feature type="chain" id="PRO_5026900518" description="ABC-type transport auxiliary lipoprotein component domain-containing protein" evidence="1">
    <location>
        <begin position="24"/>
        <end position="221"/>
    </location>
</feature>